<dbReference type="SUPFAM" id="SSF141868">
    <property type="entry name" value="EAL domain-like"/>
    <property type="match status" value="1"/>
</dbReference>
<name>A0A0J1H5G0_9GAMM</name>
<dbReference type="PANTHER" id="PTHR33121">
    <property type="entry name" value="CYCLIC DI-GMP PHOSPHODIESTERASE PDEF"/>
    <property type="match status" value="1"/>
</dbReference>
<dbReference type="GO" id="GO:0071111">
    <property type="term" value="F:cyclic-guanylate-specific phosphodiesterase activity"/>
    <property type="evidence" value="ECO:0007669"/>
    <property type="project" value="InterPro"/>
</dbReference>
<feature type="transmembrane region" description="Helical" evidence="1">
    <location>
        <begin position="151"/>
        <end position="173"/>
    </location>
</feature>
<dbReference type="InterPro" id="IPR001633">
    <property type="entry name" value="EAL_dom"/>
</dbReference>
<sequence length="688" mass="79094">MISYFLSIKQKTILDKLFYLFFAYIMVLFSFHLSHFSHGLLSQVQLLSITSGVIIAATYLYGRTGIIGIFLGLLTYYTFIKASHNGVGYLYSLVITSLLIISLSLIEKLRNHHYITRLIFSFYVFITPGFCSLALAIFTPHSFNTAQALNLFLTDSIGILLTAPVIGLFLIALNKHKEPRSLLREFSHISKSNFIYKSLIVLAIFFVLLNKENITYSYMTYLFLLPLVIMAAFNFSELTQILLIVIGYSLLIKNDVTADLLLLNTKLTIFFMFSLIVYIMLDFKVSLRKETERFTKNLYFDNQSNFGTFQKLDDDTLHRRDFVVAAIDLSPIFKYPLIKRDKILRQIASYINKSTNFYDQSYVLYDVAALVILLENNLRAIGRLDKLSEMLNASLEADHVNFHIDKIFFCRCKKGNRIKQTINQIHMNLRLAERNNSHTMVDCDHSRYTNYITLLDNFNPSHIQILRQNYQGLAHDRTSCFELLSRFTVKGKPLNTETMFFCAQKLGHMEMLEKAIVRKMFEYIQQLPIDSFDYGAINLSPDFLSSDLSIDTLLHIAHELNVPLDKICIEIVESGSINDFDALMKNLLRLKHAGFKIALDDFGAGHSTYKQLLNMPIDTVKIDGSLIKDCHNDPIKQTIIENLRAITTLSKIKLVAECVETEEEQQWLQQIGVDYLQGYLIHRPSLSS</sequence>
<dbReference type="Proteomes" id="UP000036097">
    <property type="component" value="Unassembled WGS sequence"/>
</dbReference>
<comment type="caution">
    <text evidence="3">The sequence shown here is derived from an EMBL/GenBank/DDBJ whole genome shotgun (WGS) entry which is preliminary data.</text>
</comment>
<evidence type="ECO:0000313" key="3">
    <source>
        <dbReference type="EMBL" id="KLV06958.1"/>
    </source>
</evidence>
<gene>
    <name evidence="3" type="ORF">ABT56_07335</name>
</gene>
<reference evidence="3 4" key="1">
    <citation type="submission" date="2015-05" db="EMBL/GenBank/DDBJ databases">
        <title>Photobacterium galathea sp. nov.</title>
        <authorList>
            <person name="Machado H."/>
            <person name="Gram L."/>
        </authorList>
    </citation>
    <scope>NUCLEOTIDE SEQUENCE [LARGE SCALE GENOMIC DNA]</scope>
    <source>
        <strain evidence="3 4">CGMCC 1.12159</strain>
    </source>
</reference>
<evidence type="ECO:0000256" key="1">
    <source>
        <dbReference type="SAM" id="Phobius"/>
    </source>
</evidence>
<keyword evidence="1" id="KW-1133">Transmembrane helix</keyword>
<feature type="transmembrane region" description="Helical" evidence="1">
    <location>
        <begin position="221"/>
        <end position="248"/>
    </location>
</feature>
<feature type="transmembrane region" description="Helical" evidence="1">
    <location>
        <begin position="89"/>
        <end position="106"/>
    </location>
</feature>
<dbReference type="SMART" id="SM00052">
    <property type="entry name" value="EAL"/>
    <property type="match status" value="1"/>
</dbReference>
<keyword evidence="1" id="KW-0812">Transmembrane</keyword>
<evidence type="ECO:0000259" key="2">
    <source>
        <dbReference type="PROSITE" id="PS50883"/>
    </source>
</evidence>
<feature type="domain" description="EAL" evidence="2">
    <location>
        <begin position="447"/>
        <end position="688"/>
    </location>
</feature>
<dbReference type="CDD" id="cd01948">
    <property type="entry name" value="EAL"/>
    <property type="match status" value="1"/>
</dbReference>
<evidence type="ECO:0000313" key="4">
    <source>
        <dbReference type="Proteomes" id="UP000036097"/>
    </source>
</evidence>
<feature type="transmembrane region" description="Helical" evidence="1">
    <location>
        <begin position="118"/>
        <end position="139"/>
    </location>
</feature>
<dbReference type="InterPro" id="IPR035919">
    <property type="entry name" value="EAL_sf"/>
</dbReference>
<dbReference type="Pfam" id="PF00563">
    <property type="entry name" value="EAL"/>
    <property type="match status" value="1"/>
</dbReference>
<protein>
    <recommendedName>
        <fullName evidence="2">EAL domain-containing protein</fullName>
    </recommendedName>
</protein>
<dbReference type="AlphaFoldDB" id="A0A0J1H5G0"/>
<proteinExistence type="predicted"/>
<dbReference type="Gene3D" id="3.20.20.450">
    <property type="entry name" value="EAL domain"/>
    <property type="match status" value="1"/>
</dbReference>
<dbReference type="PROSITE" id="PS50883">
    <property type="entry name" value="EAL"/>
    <property type="match status" value="1"/>
</dbReference>
<dbReference type="PATRIC" id="fig|1195763.3.peg.1568"/>
<organism evidence="3 4">
    <name type="scientific">Photobacterium aquae</name>
    <dbReference type="NCBI Taxonomy" id="1195763"/>
    <lineage>
        <taxon>Bacteria</taxon>
        <taxon>Pseudomonadati</taxon>
        <taxon>Pseudomonadota</taxon>
        <taxon>Gammaproteobacteria</taxon>
        <taxon>Vibrionales</taxon>
        <taxon>Vibrionaceae</taxon>
        <taxon>Photobacterium</taxon>
    </lineage>
</organism>
<dbReference type="PANTHER" id="PTHR33121:SF76">
    <property type="entry name" value="SIGNALING PROTEIN"/>
    <property type="match status" value="1"/>
</dbReference>
<dbReference type="InterPro" id="IPR050706">
    <property type="entry name" value="Cyclic-di-GMP_PDE-like"/>
</dbReference>
<dbReference type="STRING" id="1195763.ABT56_07335"/>
<dbReference type="EMBL" id="LDOT01000007">
    <property type="protein sequence ID" value="KLV06958.1"/>
    <property type="molecule type" value="Genomic_DNA"/>
</dbReference>
<feature type="transmembrane region" description="Helical" evidence="1">
    <location>
        <begin position="260"/>
        <end position="281"/>
    </location>
</feature>
<feature type="transmembrane region" description="Helical" evidence="1">
    <location>
        <begin position="194"/>
        <end position="209"/>
    </location>
</feature>
<accession>A0A0J1H5G0</accession>
<keyword evidence="4" id="KW-1185">Reference proteome</keyword>
<dbReference type="OrthoDB" id="1673646at2"/>
<keyword evidence="1" id="KW-0472">Membrane</keyword>
<feature type="transmembrane region" description="Helical" evidence="1">
    <location>
        <begin position="17"/>
        <end position="34"/>
    </location>
</feature>
<feature type="transmembrane region" description="Helical" evidence="1">
    <location>
        <begin position="66"/>
        <end position="83"/>
    </location>
</feature>
<dbReference type="RefSeq" id="WP_047878228.1">
    <property type="nucleotide sequence ID" value="NZ_LDOT01000007.1"/>
</dbReference>